<proteinExistence type="predicted"/>
<dbReference type="STRING" id="112413.SAMN05421854_11939"/>
<name>A0A1I6AI70_9PSEU</name>
<dbReference type="EMBL" id="FOWC01000019">
    <property type="protein sequence ID" value="SFQ68389.1"/>
    <property type="molecule type" value="Genomic_DNA"/>
</dbReference>
<reference evidence="2 3" key="1">
    <citation type="submission" date="2016-10" db="EMBL/GenBank/DDBJ databases">
        <authorList>
            <person name="de Groot N.N."/>
        </authorList>
    </citation>
    <scope>NUCLEOTIDE SEQUENCE [LARGE SCALE GENOMIC DNA]</scope>
    <source>
        <strain evidence="2 3">DSM 44637</strain>
    </source>
</reference>
<organism evidence="2 3">
    <name type="scientific">Amycolatopsis rubida</name>
    <dbReference type="NCBI Taxonomy" id="112413"/>
    <lineage>
        <taxon>Bacteria</taxon>
        <taxon>Bacillati</taxon>
        <taxon>Actinomycetota</taxon>
        <taxon>Actinomycetes</taxon>
        <taxon>Pseudonocardiales</taxon>
        <taxon>Pseudonocardiaceae</taxon>
        <taxon>Amycolatopsis</taxon>
    </lineage>
</organism>
<gene>
    <name evidence="2" type="ORF">SAMN05421854_11939</name>
</gene>
<evidence type="ECO:0000313" key="2">
    <source>
        <dbReference type="EMBL" id="SFQ68389.1"/>
    </source>
</evidence>
<evidence type="ECO:0000313" key="3">
    <source>
        <dbReference type="Proteomes" id="UP000199137"/>
    </source>
</evidence>
<accession>A0A1I6AI70</accession>
<dbReference type="Proteomes" id="UP000199137">
    <property type="component" value="Unassembled WGS sequence"/>
</dbReference>
<evidence type="ECO:0000256" key="1">
    <source>
        <dbReference type="SAM" id="MobiDB-lite"/>
    </source>
</evidence>
<sequence>MTLTLDGYIAEAGADIGWSGQRAPQVRQFQPLRQGDGCGEGVAGGAGDAESSGHQRSPKRGSAQSA</sequence>
<feature type="region of interest" description="Disordered" evidence="1">
    <location>
        <begin position="31"/>
        <end position="66"/>
    </location>
</feature>
<dbReference type="RefSeq" id="WP_093576786.1">
    <property type="nucleotide sequence ID" value="NZ_FOWC01000019.1"/>
</dbReference>
<feature type="compositionally biased region" description="Gly residues" evidence="1">
    <location>
        <begin position="36"/>
        <end position="47"/>
    </location>
</feature>
<protein>
    <submittedName>
        <fullName evidence="2">Uncharacterized protein</fullName>
    </submittedName>
</protein>
<dbReference type="AlphaFoldDB" id="A0A1I6AI70"/>